<dbReference type="InterPro" id="IPR006879">
    <property type="entry name" value="YdjC-like"/>
</dbReference>
<evidence type="ECO:0000313" key="7">
    <source>
        <dbReference type="Proteomes" id="UP000249458"/>
    </source>
</evidence>
<comment type="caution">
    <text evidence="6">The sequence shown here is derived from an EMBL/GenBank/DDBJ whole genome shotgun (WGS) entry which is preliminary data.</text>
</comment>
<evidence type="ECO:0000313" key="6">
    <source>
        <dbReference type="EMBL" id="RAP36736.1"/>
    </source>
</evidence>
<dbReference type="GO" id="GO:0005975">
    <property type="term" value="P:carbohydrate metabolic process"/>
    <property type="evidence" value="ECO:0007669"/>
    <property type="project" value="InterPro"/>
</dbReference>
<dbReference type="GO" id="GO:0046872">
    <property type="term" value="F:metal ion binding"/>
    <property type="evidence" value="ECO:0007669"/>
    <property type="project" value="UniProtKB-KW"/>
</dbReference>
<dbReference type="PANTHER" id="PTHR31609">
    <property type="entry name" value="YDJC DEACETYLASE FAMILY MEMBER"/>
    <property type="match status" value="1"/>
</dbReference>
<evidence type="ECO:0008006" key="8">
    <source>
        <dbReference type="Google" id="ProtNLM"/>
    </source>
</evidence>
<protein>
    <recommendedName>
        <fullName evidence="8">Cellobiose phosphorylase</fullName>
    </recommendedName>
</protein>
<dbReference type="Proteomes" id="UP000249458">
    <property type="component" value="Unassembled WGS sequence"/>
</dbReference>
<evidence type="ECO:0000256" key="4">
    <source>
        <dbReference type="ARBA" id="ARBA00022842"/>
    </source>
</evidence>
<gene>
    <name evidence="6" type="ORF">B1207_08020</name>
</gene>
<organism evidence="6 7">
    <name type="scientific">Legionella quinlivanii</name>
    <dbReference type="NCBI Taxonomy" id="45073"/>
    <lineage>
        <taxon>Bacteria</taxon>
        <taxon>Pseudomonadati</taxon>
        <taxon>Pseudomonadota</taxon>
        <taxon>Gammaproteobacteria</taxon>
        <taxon>Legionellales</taxon>
        <taxon>Legionellaceae</taxon>
        <taxon>Legionella</taxon>
    </lineage>
</organism>
<dbReference type="GO" id="GO:0019213">
    <property type="term" value="F:deacetylase activity"/>
    <property type="evidence" value="ECO:0007669"/>
    <property type="project" value="TreeGrafter"/>
</dbReference>
<evidence type="ECO:0000256" key="1">
    <source>
        <dbReference type="ARBA" id="ARBA00001946"/>
    </source>
</evidence>
<dbReference type="CDD" id="cd10807">
    <property type="entry name" value="YdjC_like_3"/>
    <property type="match status" value="1"/>
</dbReference>
<dbReference type="InterPro" id="IPR011330">
    <property type="entry name" value="Glyco_hydro/deAcase_b/a-brl"/>
</dbReference>
<evidence type="ECO:0000256" key="3">
    <source>
        <dbReference type="ARBA" id="ARBA00022801"/>
    </source>
</evidence>
<keyword evidence="4" id="KW-0460">Magnesium</keyword>
<dbReference type="AlphaFoldDB" id="A0A364LJR0"/>
<dbReference type="GO" id="GO:0016787">
    <property type="term" value="F:hydrolase activity"/>
    <property type="evidence" value="ECO:0007669"/>
    <property type="project" value="UniProtKB-KW"/>
</dbReference>
<dbReference type="PANTHER" id="PTHR31609:SF1">
    <property type="entry name" value="CARBOHYDRATE DEACETYLASE"/>
    <property type="match status" value="1"/>
</dbReference>
<dbReference type="RefSeq" id="WP_112219461.1">
    <property type="nucleotide sequence ID" value="NZ_MVJN01000005.1"/>
</dbReference>
<dbReference type="Gene3D" id="3.20.20.370">
    <property type="entry name" value="Glycoside hydrolase/deacetylase"/>
    <property type="match status" value="1"/>
</dbReference>
<proteinExistence type="predicted"/>
<keyword evidence="2" id="KW-0479">Metal-binding</keyword>
<sequence length="276" mass="32031">MGFREILLCADDYGQNEAISEGIRRLATSGRINVISCLVNSGHWTHSAASLKNCNEVYLGLHLNLSFGDALSQTWRHQYGHNFRGLGWLFLQSYMRKLDINRVQAEINAQLDCFIETIGRQPDFIDGHQHCQQFPLVRDALLAVYSQRKLFSYCRHSNVNWQAMFTAPYFVKQQIITLFGGRYFYKQLQIQQIATHTSFSGSYNFSKAKHYRSYFQQFLRQSTCQGLIMCHPGMVSTDAEDPLHLSRIHEFNYLMSNEFLNDLQMAQCCLKKRQPV</sequence>
<dbReference type="SUPFAM" id="SSF88713">
    <property type="entry name" value="Glycoside hydrolase/deacetylase"/>
    <property type="match status" value="1"/>
</dbReference>
<comment type="cofactor">
    <cofactor evidence="1">
        <name>Mg(2+)</name>
        <dbReference type="ChEBI" id="CHEBI:18420"/>
    </cofactor>
</comment>
<evidence type="ECO:0000256" key="5">
    <source>
        <dbReference type="ARBA" id="ARBA00023277"/>
    </source>
</evidence>
<dbReference type="Pfam" id="PF04794">
    <property type="entry name" value="YdjC"/>
    <property type="match status" value="1"/>
</dbReference>
<accession>A0A364LJR0</accession>
<dbReference type="EMBL" id="MVJN01000005">
    <property type="protein sequence ID" value="RAP36736.1"/>
    <property type="molecule type" value="Genomic_DNA"/>
</dbReference>
<reference evidence="6 7" key="1">
    <citation type="submission" date="2017-02" db="EMBL/GenBank/DDBJ databases">
        <title>Legionella quilivanii strain from human: case report and whole genome sequencing analysis.</title>
        <authorList>
            <person name="Lalancette C."/>
            <person name="Leduc J.-M."/>
            <person name="Levesque S."/>
            <person name="Fournier E."/>
            <person name="Saoud J."/>
            <person name="Faucher S.P."/>
            <person name="Bernard K."/>
            <person name="Martineau C."/>
            <person name="Longtin J."/>
        </authorList>
    </citation>
    <scope>NUCLEOTIDE SEQUENCE [LARGE SCALE GENOMIC DNA]</scope>
    <source>
        <strain evidence="6 7">ID143958</strain>
    </source>
</reference>
<keyword evidence="3" id="KW-0378">Hydrolase</keyword>
<evidence type="ECO:0000256" key="2">
    <source>
        <dbReference type="ARBA" id="ARBA00022723"/>
    </source>
</evidence>
<keyword evidence="5" id="KW-0119">Carbohydrate metabolism</keyword>
<name>A0A364LJR0_9GAMM</name>